<proteinExistence type="inferred from homology"/>
<evidence type="ECO:0000259" key="3">
    <source>
        <dbReference type="Pfam" id="PF00685"/>
    </source>
</evidence>
<reference evidence="4 5" key="1">
    <citation type="submission" date="2022-12" db="EMBL/GenBank/DDBJ databases">
        <title>Chromosome-level genome of Tegillarca granosa.</title>
        <authorList>
            <person name="Kim J."/>
        </authorList>
    </citation>
    <scope>NUCLEOTIDE SEQUENCE [LARGE SCALE GENOMIC DNA]</scope>
    <source>
        <strain evidence="4">Teg-2019</strain>
        <tissue evidence="4">Adductor muscle</tissue>
    </source>
</reference>
<comment type="caution">
    <text evidence="4">The sequence shown here is derived from an EMBL/GenBank/DDBJ whole genome shotgun (WGS) entry which is preliminary data.</text>
</comment>
<evidence type="ECO:0000256" key="2">
    <source>
        <dbReference type="ARBA" id="ARBA00022679"/>
    </source>
</evidence>
<organism evidence="4 5">
    <name type="scientific">Tegillarca granosa</name>
    <name type="common">Malaysian cockle</name>
    <name type="synonym">Anadara granosa</name>
    <dbReference type="NCBI Taxonomy" id="220873"/>
    <lineage>
        <taxon>Eukaryota</taxon>
        <taxon>Metazoa</taxon>
        <taxon>Spiralia</taxon>
        <taxon>Lophotrochozoa</taxon>
        <taxon>Mollusca</taxon>
        <taxon>Bivalvia</taxon>
        <taxon>Autobranchia</taxon>
        <taxon>Pteriomorphia</taxon>
        <taxon>Arcoida</taxon>
        <taxon>Arcoidea</taxon>
        <taxon>Arcidae</taxon>
        <taxon>Tegillarca</taxon>
    </lineage>
</organism>
<dbReference type="InterPro" id="IPR000863">
    <property type="entry name" value="Sulfotransferase_dom"/>
</dbReference>
<dbReference type="EMBL" id="JARBDR010000657">
    <property type="protein sequence ID" value="KAJ8308487.1"/>
    <property type="molecule type" value="Genomic_DNA"/>
</dbReference>
<keyword evidence="5" id="KW-1185">Reference proteome</keyword>
<dbReference type="Pfam" id="PF00685">
    <property type="entry name" value="Sulfotransfer_1"/>
    <property type="match status" value="1"/>
</dbReference>
<dbReference type="Proteomes" id="UP001217089">
    <property type="component" value="Unassembled WGS sequence"/>
</dbReference>
<dbReference type="Gene3D" id="3.40.50.300">
    <property type="entry name" value="P-loop containing nucleotide triphosphate hydrolases"/>
    <property type="match status" value="1"/>
</dbReference>
<sequence length="245" mass="29598">MFLKLKNIKNGTHWLWEITSMLLNGKAEHIDTVKEKFELEFLPQSAYNSISSPRVLNSHLYFKQLPTDTINKQCKIVYIDRNPKDVAVSFYNHHKKITVYQYDGKWENYCYRFMRGLVDFGSWFDYVKNWENVIKQEKDYPVHLINYEDLKENGFEEVKKLAKFLGVEEDIQLFKSIYEVCQFDNLKKKKDEIEELDYWKNSTPGMYRKGIAGDWKNWFTVKQNEDFNQIYEDKMKDSNTKYQNF</sequence>
<evidence type="ECO:0000256" key="1">
    <source>
        <dbReference type="ARBA" id="ARBA00005771"/>
    </source>
</evidence>
<evidence type="ECO:0000313" key="4">
    <source>
        <dbReference type="EMBL" id="KAJ8308487.1"/>
    </source>
</evidence>
<accession>A0ABQ9EXX8</accession>
<protein>
    <recommendedName>
        <fullName evidence="3">Sulfotransferase domain-containing protein</fullName>
    </recommendedName>
</protein>
<keyword evidence="2" id="KW-0808">Transferase</keyword>
<name>A0ABQ9EXX8_TEGGR</name>
<feature type="domain" description="Sulfotransferase" evidence="3">
    <location>
        <begin position="9"/>
        <end position="238"/>
    </location>
</feature>
<dbReference type="InterPro" id="IPR027417">
    <property type="entry name" value="P-loop_NTPase"/>
</dbReference>
<gene>
    <name evidence="4" type="ORF">KUTeg_013361</name>
</gene>
<evidence type="ECO:0000313" key="5">
    <source>
        <dbReference type="Proteomes" id="UP001217089"/>
    </source>
</evidence>
<dbReference type="PANTHER" id="PTHR11783">
    <property type="entry name" value="SULFOTRANSFERASE SULT"/>
    <property type="match status" value="1"/>
</dbReference>
<dbReference type="SUPFAM" id="SSF52540">
    <property type="entry name" value="P-loop containing nucleoside triphosphate hydrolases"/>
    <property type="match status" value="1"/>
</dbReference>
<comment type="similarity">
    <text evidence="1">Belongs to the sulfotransferase 1 family.</text>
</comment>